<evidence type="ECO:0000313" key="2">
    <source>
        <dbReference type="Proteomes" id="UP000037035"/>
    </source>
</evidence>
<dbReference type="Proteomes" id="UP000037035">
    <property type="component" value="Unassembled WGS sequence"/>
</dbReference>
<protein>
    <submittedName>
        <fullName evidence="1">Uncharacterized protein</fullName>
    </submittedName>
</protein>
<dbReference type="VEuPathDB" id="FungiDB:VP01_2790g4"/>
<dbReference type="EMBL" id="LAVV01007713">
    <property type="protein sequence ID" value="KNZ55018.1"/>
    <property type="molecule type" value="Genomic_DNA"/>
</dbReference>
<name>A0A0L6V2N4_9BASI</name>
<sequence>MSDKDNIPMDVKKYKGLVKPHPELGVKEVEIVETMVNRAGAEQIGFFKWMKEYLVTLLGPSECSENDFQKIKWCSHHNFLEDGQLKKRSETHSQIIVSIP</sequence>
<keyword evidence="2" id="KW-1185">Reference proteome</keyword>
<reference evidence="1 2" key="1">
    <citation type="submission" date="2015-08" db="EMBL/GenBank/DDBJ databases">
        <title>Next Generation Sequencing and Analysis of the Genome of Puccinia sorghi L Schw, the Causal Agent of Maize Common Rust.</title>
        <authorList>
            <person name="Rochi L."/>
            <person name="Burguener G."/>
            <person name="Darino M."/>
            <person name="Turjanski A."/>
            <person name="Kreff E."/>
            <person name="Dieguez M.J."/>
            <person name="Sacco F."/>
        </authorList>
    </citation>
    <scope>NUCLEOTIDE SEQUENCE [LARGE SCALE GENOMIC DNA]</scope>
    <source>
        <strain evidence="1 2">RO10H11247</strain>
    </source>
</reference>
<accession>A0A0L6V2N4</accession>
<organism evidence="1 2">
    <name type="scientific">Puccinia sorghi</name>
    <dbReference type="NCBI Taxonomy" id="27349"/>
    <lineage>
        <taxon>Eukaryota</taxon>
        <taxon>Fungi</taxon>
        <taxon>Dikarya</taxon>
        <taxon>Basidiomycota</taxon>
        <taxon>Pucciniomycotina</taxon>
        <taxon>Pucciniomycetes</taxon>
        <taxon>Pucciniales</taxon>
        <taxon>Pucciniaceae</taxon>
        <taxon>Puccinia</taxon>
    </lineage>
</organism>
<evidence type="ECO:0000313" key="1">
    <source>
        <dbReference type="EMBL" id="KNZ55018.1"/>
    </source>
</evidence>
<gene>
    <name evidence="1" type="ORF">VP01_2790g4</name>
</gene>
<dbReference type="AlphaFoldDB" id="A0A0L6V2N4"/>
<comment type="caution">
    <text evidence="1">The sequence shown here is derived from an EMBL/GenBank/DDBJ whole genome shotgun (WGS) entry which is preliminary data.</text>
</comment>
<dbReference type="OrthoDB" id="2505850at2759"/>
<proteinExistence type="predicted"/>